<dbReference type="SUPFAM" id="SSF56954">
    <property type="entry name" value="Outer membrane efflux proteins (OEP)"/>
    <property type="match status" value="1"/>
</dbReference>
<keyword evidence="4" id="KW-1134">Transmembrane beta strand</keyword>
<gene>
    <name evidence="9" type="ORF">RM545_03685</name>
</gene>
<keyword evidence="8" id="KW-0732">Signal</keyword>
<organism evidence="9 10">
    <name type="scientific">Autumnicola lenta</name>
    <dbReference type="NCBI Taxonomy" id="3075593"/>
    <lineage>
        <taxon>Bacteria</taxon>
        <taxon>Pseudomonadati</taxon>
        <taxon>Bacteroidota</taxon>
        <taxon>Flavobacteriia</taxon>
        <taxon>Flavobacteriales</taxon>
        <taxon>Flavobacteriaceae</taxon>
        <taxon>Autumnicola</taxon>
    </lineage>
</organism>
<evidence type="ECO:0000256" key="3">
    <source>
        <dbReference type="ARBA" id="ARBA00022448"/>
    </source>
</evidence>
<proteinExistence type="inferred from homology"/>
<evidence type="ECO:0000256" key="4">
    <source>
        <dbReference type="ARBA" id="ARBA00022452"/>
    </source>
</evidence>
<evidence type="ECO:0000256" key="2">
    <source>
        <dbReference type="ARBA" id="ARBA00007613"/>
    </source>
</evidence>
<dbReference type="EMBL" id="JAVRHO010000004">
    <property type="protein sequence ID" value="MDT0645778.1"/>
    <property type="molecule type" value="Genomic_DNA"/>
</dbReference>
<feature type="chain" id="PRO_5045213390" evidence="8">
    <location>
        <begin position="22"/>
        <end position="445"/>
    </location>
</feature>
<keyword evidence="10" id="KW-1185">Reference proteome</keyword>
<comment type="subcellular location">
    <subcellularLocation>
        <location evidence="1">Cell outer membrane</location>
    </subcellularLocation>
</comment>
<protein>
    <submittedName>
        <fullName evidence="9">TolC family protein</fullName>
    </submittedName>
</protein>
<evidence type="ECO:0000313" key="10">
    <source>
        <dbReference type="Proteomes" id="UP001245285"/>
    </source>
</evidence>
<dbReference type="PANTHER" id="PTHR30026">
    <property type="entry name" value="OUTER MEMBRANE PROTEIN TOLC"/>
    <property type="match status" value="1"/>
</dbReference>
<sequence>MRIISSCIFLLVIVLTSQLTAQVRDSVLTKEEVITRALESNYGIKIANNQVEIAENNQSILNSGYLPSLAGVAGANYDLNNRTTEPENGDILEQRGIESNRYNAAVNLNYTLFDGLGRYYNYKSLKEQYNLSQLEARETIENTMLQLLSIYYEVARLTENIQVLEETLQISKERKIRAQYQFDYGQSNNLAVLNARVDVNNDSVILIDTRQQLANSKRDLNVLLNREISAIGFAVDTTVNFLPGLRLESFIENAEANNVSLLQIERNITISEYDIKISRSRYLPAIGLSGSYGWNRNRSAATAFFPGSTTITDGLSAGVSLSWDIFDGGQTFVQVQNAKINYENQELLKEQIELEVKRDIANALNNFENKYFIYKIQEENVSTNLDNFERSREEFSLGQITSIEFRQAQINLLNARTSLNLAKYDAKLAELQLLQLTGQLLNVEL</sequence>
<dbReference type="RefSeq" id="WP_311494080.1">
    <property type="nucleotide sequence ID" value="NZ_JAVRHO010000004.1"/>
</dbReference>
<dbReference type="PANTHER" id="PTHR30026:SF20">
    <property type="entry name" value="OUTER MEMBRANE PROTEIN TOLC"/>
    <property type="match status" value="1"/>
</dbReference>
<evidence type="ECO:0000313" key="9">
    <source>
        <dbReference type="EMBL" id="MDT0645778.1"/>
    </source>
</evidence>
<reference evidence="9 10" key="1">
    <citation type="submission" date="2023-09" db="EMBL/GenBank/DDBJ databases">
        <authorList>
            <person name="Rey-Velasco X."/>
        </authorList>
    </citation>
    <scope>NUCLEOTIDE SEQUENCE [LARGE SCALE GENOMIC DNA]</scope>
    <source>
        <strain evidence="9 10">F260</strain>
    </source>
</reference>
<evidence type="ECO:0000256" key="7">
    <source>
        <dbReference type="ARBA" id="ARBA00023237"/>
    </source>
</evidence>
<keyword evidence="7" id="KW-0998">Cell outer membrane</keyword>
<dbReference type="Pfam" id="PF02321">
    <property type="entry name" value="OEP"/>
    <property type="match status" value="2"/>
</dbReference>
<feature type="signal peptide" evidence="8">
    <location>
        <begin position="1"/>
        <end position="21"/>
    </location>
</feature>
<keyword evidence="3" id="KW-0813">Transport</keyword>
<evidence type="ECO:0000256" key="8">
    <source>
        <dbReference type="SAM" id="SignalP"/>
    </source>
</evidence>
<dbReference type="InterPro" id="IPR051906">
    <property type="entry name" value="TolC-like"/>
</dbReference>
<evidence type="ECO:0000256" key="5">
    <source>
        <dbReference type="ARBA" id="ARBA00022692"/>
    </source>
</evidence>
<keyword evidence="5" id="KW-0812">Transmembrane</keyword>
<keyword evidence="6" id="KW-0472">Membrane</keyword>
<evidence type="ECO:0000256" key="6">
    <source>
        <dbReference type="ARBA" id="ARBA00023136"/>
    </source>
</evidence>
<comment type="caution">
    <text evidence="9">The sequence shown here is derived from an EMBL/GenBank/DDBJ whole genome shotgun (WGS) entry which is preliminary data.</text>
</comment>
<evidence type="ECO:0000256" key="1">
    <source>
        <dbReference type="ARBA" id="ARBA00004442"/>
    </source>
</evidence>
<dbReference type="InterPro" id="IPR003423">
    <property type="entry name" value="OMP_efflux"/>
</dbReference>
<name>A0ABU3CHP7_9FLAO</name>
<comment type="similarity">
    <text evidence="2">Belongs to the outer membrane factor (OMF) (TC 1.B.17) family.</text>
</comment>
<accession>A0ABU3CHP7</accession>
<dbReference type="Gene3D" id="1.20.1600.10">
    <property type="entry name" value="Outer membrane efflux proteins (OEP)"/>
    <property type="match status" value="1"/>
</dbReference>
<dbReference type="Proteomes" id="UP001245285">
    <property type="component" value="Unassembled WGS sequence"/>
</dbReference>